<name>A0A653ACR4_9BACT</name>
<sequence length="41" mass="4966">MFKKTTILIKNDFFVKFSQKNFEKKKTHIIFAIVNKQINFS</sequence>
<evidence type="ECO:0000313" key="1">
    <source>
        <dbReference type="EMBL" id="VBB45862.1"/>
    </source>
</evidence>
<reference evidence="1" key="1">
    <citation type="submission" date="2018-07" db="EMBL/GenBank/DDBJ databases">
        <authorList>
            <consortium name="Genoscope - CEA"/>
            <person name="William W."/>
        </authorList>
    </citation>
    <scope>NUCLEOTIDE SEQUENCE</scope>
    <source>
        <strain evidence="1">IK1</strain>
    </source>
</reference>
<gene>
    <name evidence="1" type="ORF">TRIP_D310257</name>
</gene>
<organism evidence="1">
    <name type="scientific">uncultured Paludibacter sp</name>
    <dbReference type="NCBI Taxonomy" id="497635"/>
    <lineage>
        <taxon>Bacteria</taxon>
        <taxon>Pseudomonadati</taxon>
        <taxon>Bacteroidota</taxon>
        <taxon>Bacteroidia</taxon>
        <taxon>Bacteroidales</taxon>
        <taxon>Paludibacteraceae</taxon>
        <taxon>Paludibacter</taxon>
        <taxon>environmental samples</taxon>
    </lineage>
</organism>
<accession>A0A653ACR4</accession>
<dbReference type="AlphaFoldDB" id="A0A653ACR4"/>
<dbReference type="EMBL" id="UPXZ01000025">
    <property type="protein sequence ID" value="VBB45862.1"/>
    <property type="molecule type" value="Genomic_DNA"/>
</dbReference>
<proteinExistence type="predicted"/>
<protein>
    <submittedName>
        <fullName evidence="1">Uncharacterized protein</fullName>
    </submittedName>
</protein>